<dbReference type="Gene3D" id="1.20.5.170">
    <property type="match status" value="1"/>
</dbReference>
<feature type="coiled-coil region" evidence="1">
    <location>
        <begin position="7"/>
        <end position="41"/>
    </location>
</feature>
<organism evidence="3 4">
    <name type="scientific">Hydrogenophaga atypica</name>
    <dbReference type="NCBI Taxonomy" id="249409"/>
    <lineage>
        <taxon>Bacteria</taxon>
        <taxon>Pseudomonadati</taxon>
        <taxon>Pseudomonadota</taxon>
        <taxon>Betaproteobacteria</taxon>
        <taxon>Burkholderiales</taxon>
        <taxon>Comamonadaceae</taxon>
        <taxon>Hydrogenophaga</taxon>
    </lineage>
</organism>
<gene>
    <name evidence="3" type="ORF">ACFQPB_07480</name>
</gene>
<keyword evidence="1" id="KW-0175">Coiled coil</keyword>
<dbReference type="Proteomes" id="UP001596501">
    <property type="component" value="Unassembled WGS sequence"/>
</dbReference>
<keyword evidence="2" id="KW-0812">Transmembrane</keyword>
<name>A0ABW2QKP6_9BURK</name>
<dbReference type="EMBL" id="JBHTCA010000004">
    <property type="protein sequence ID" value="MFC7408697.1"/>
    <property type="molecule type" value="Genomic_DNA"/>
</dbReference>
<dbReference type="RefSeq" id="WP_382221358.1">
    <property type="nucleotide sequence ID" value="NZ_JBHTCA010000004.1"/>
</dbReference>
<keyword evidence="4" id="KW-1185">Reference proteome</keyword>
<reference evidence="4" key="1">
    <citation type="journal article" date="2019" name="Int. J. Syst. Evol. Microbiol.">
        <title>The Global Catalogue of Microorganisms (GCM) 10K type strain sequencing project: providing services to taxonomists for standard genome sequencing and annotation.</title>
        <authorList>
            <consortium name="The Broad Institute Genomics Platform"/>
            <consortium name="The Broad Institute Genome Sequencing Center for Infectious Disease"/>
            <person name="Wu L."/>
            <person name="Ma J."/>
        </authorList>
    </citation>
    <scope>NUCLEOTIDE SEQUENCE [LARGE SCALE GENOMIC DNA]</scope>
    <source>
        <strain evidence="4">CGMCC 1.12371</strain>
    </source>
</reference>
<evidence type="ECO:0000256" key="2">
    <source>
        <dbReference type="SAM" id="Phobius"/>
    </source>
</evidence>
<evidence type="ECO:0000313" key="3">
    <source>
        <dbReference type="EMBL" id="MFC7408697.1"/>
    </source>
</evidence>
<evidence type="ECO:0000313" key="4">
    <source>
        <dbReference type="Proteomes" id="UP001596501"/>
    </source>
</evidence>
<accession>A0ABW2QKP6</accession>
<evidence type="ECO:0000256" key="1">
    <source>
        <dbReference type="SAM" id="Coils"/>
    </source>
</evidence>
<proteinExistence type="predicted"/>
<feature type="transmembrane region" description="Helical" evidence="2">
    <location>
        <begin position="42"/>
        <end position="60"/>
    </location>
</feature>
<keyword evidence="2" id="KW-0472">Membrane</keyword>
<keyword evidence="2" id="KW-1133">Transmembrane helix</keyword>
<sequence>MELQRSTGELTATVKSLKDAVEKLESKVDKVEDKVSSVTHKIYAAGVVLGILVVVGGFIVNKAWDLMASQLADRAPPPAVTQPK</sequence>
<comment type="caution">
    <text evidence="3">The sequence shown here is derived from an EMBL/GenBank/DDBJ whole genome shotgun (WGS) entry which is preliminary data.</text>
</comment>
<protein>
    <submittedName>
        <fullName evidence="3">Uncharacterized protein</fullName>
    </submittedName>
</protein>